<feature type="binding site" evidence="17">
    <location>
        <position position="899"/>
    </location>
    <ligand>
        <name>Mg(2+)</name>
        <dbReference type="ChEBI" id="CHEBI:18420"/>
    </ligand>
</feature>
<protein>
    <submittedName>
        <fullName evidence="22">Vascular endothelial growth factor receptor 1</fullName>
    </submittedName>
</protein>
<evidence type="ECO:0000256" key="15">
    <source>
        <dbReference type="PIRSR" id="PIRSR000615-1"/>
    </source>
</evidence>
<keyword evidence="4 16" id="KW-0547">Nucleotide-binding</keyword>
<evidence type="ECO:0000256" key="18">
    <source>
        <dbReference type="PROSITE-ProRule" id="PRU10141"/>
    </source>
</evidence>
<feature type="binding site" evidence="16 18">
    <location>
        <position position="690"/>
    </location>
    <ligand>
        <name>ATP</name>
        <dbReference type="ChEBI" id="CHEBI:30616"/>
    </ligand>
</feature>
<evidence type="ECO:0000256" key="12">
    <source>
        <dbReference type="ARBA" id="ARBA00023180"/>
    </source>
</evidence>
<keyword evidence="5" id="KW-0418">Kinase</keyword>
<dbReference type="Proteomes" id="UP000283509">
    <property type="component" value="Unassembled WGS sequence"/>
</dbReference>
<keyword evidence="8" id="KW-0472">Membrane</keyword>
<dbReference type="STRING" id="6689.A0A3R7PNE0"/>
<dbReference type="InterPro" id="IPR003598">
    <property type="entry name" value="Ig_sub2"/>
</dbReference>
<keyword evidence="10" id="KW-1015">Disulfide bond</keyword>
<accession>A0A3R7PNE0</accession>
<evidence type="ECO:0000256" key="2">
    <source>
        <dbReference type="ARBA" id="ARBA00022679"/>
    </source>
</evidence>
<dbReference type="CDD" id="cd00192">
    <property type="entry name" value="PTKc"/>
    <property type="match status" value="1"/>
</dbReference>
<gene>
    <name evidence="22" type="ORF">C7M84_003817</name>
</gene>
<dbReference type="SMART" id="SM00409">
    <property type="entry name" value="IG"/>
    <property type="match status" value="3"/>
</dbReference>
<dbReference type="InterPro" id="IPR003599">
    <property type="entry name" value="Ig_sub"/>
</dbReference>
<dbReference type="InterPro" id="IPR007110">
    <property type="entry name" value="Ig-like_dom"/>
</dbReference>
<dbReference type="PROSITE" id="PS50835">
    <property type="entry name" value="IG_LIKE"/>
    <property type="match status" value="2"/>
</dbReference>
<feature type="binding site" evidence="17">
    <location>
        <position position="912"/>
    </location>
    <ligand>
        <name>Mg(2+)</name>
        <dbReference type="ChEBI" id="CHEBI:18420"/>
    </ligand>
</feature>
<dbReference type="PROSITE" id="PS50011">
    <property type="entry name" value="PROTEIN_KINASE_DOM"/>
    <property type="match status" value="1"/>
</dbReference>
<dbReference type="CDD" id="cd00096">
    <property type="entry name" value="Ig"/>
    <property type="match status" value="1"/>
</dbReference>
<feature type="domain" description="Protein kinase" evidence="20">
    <location>
        <begin position="656"/>
        <end position="1030"/>
    </location>
</feature>
<evidence type="ECO:0000256" key="1">
    <source>
        <dbReference type="ARBA" id="ARBA00004167"/>
    </source>
</evidence>
<keyword evidence="2" id="KW-0808">Transferase</keyword>
<reference evidence="22 23" key="1">
    <citation type="submission" date="2018-04" db="EMBL/GenBank/DDBJ databases">
        <authorList>
            <person name="Zhang X."/>
            <person name="Yuan J."/>
            <person name="Li F."/>
            <person name="Xiang J."/>
        </authorList>
    </citation>
    <scope>NUCLEOTIDE SEQUENCE [LARGE SCALE GENOMIC DNA]</scope>
    <source>
        <tissue evidence="22">Muscle</tissue>
    </source>
</reference>
<evidence type="ECO:0000256" key="17">
    <source>
        <dbReference type="PIRSR" id="PIRSR000615-3"/>
    </source>
</evidence>
<feature type="compositionally biased region" description="Polar residues" evidence="19">
    <location>
        <begin position="1107"/>
        <end position="1118"/>
    </location>
</feature>
<dbReference type="GO" id="GO:0007169">
    <property type="term" value="P:cell surface receptor protein tyrosine kinase signaling pathway"/>
    <property type="evidence" value="ECO:0007669"/>
    <property type="project" value="TreeGrafter"/>
</dbReference>
<keyword evidence="13" id="KW-0393">Immunoglobulin domain</keyword>
<dbReference type="InterPro" id="IPR050122">
    <property type="entry name" value="RTK"/>
</dbReference>
<evidence type="ECO:0000256" key="6">
    <source>
        <dbReference type="ARBA" id="ARBA00022840"/>
    </source>
</evidence>
<organism evidence="22 23">
    <name type="scientific">Penaeus vannamei</name>
    <name type="common">Whiteleg shrimp</name>
    <name type="synonym">Litopenaeus vannamei</name>
    <dbReference type="NCBI Taxonomy" id="6689"/>
    <lineage>
        <taxon>Eukaryota</taxon>
        <taxon>Metazoa</taxon>
        <taxon>Ecdysozoa</taxon>
        <taxon>Arthropoda</taxon>
        <taxon>Crustacea</taxon>
        <taxon>Multicrustacea</taxon>
        <taxon>Malacostraca</taxon>
        <taxon>Eumalacostraca</taxon>
        <taxon>Eucarida</taxon>
        <taxon>Decapoda</taxon>
        <taxon>Dendrobranchiata</taxon>
        <taxon>Penaeoidea</taxon>
        <taxon>Penaeidae</taxon>
        <taxon>Penaeus</taxon>
    </lineage>
</organism>
<evidence type="ECO:0000256" key="10">
    <source>
        <dbReference type="ARBA" id="ARBA00023157"/>
    </source>
</evidence>
<feature type="binding site" evidence="16">
    <location>
        <begin position="663"/>
        <end position="670"/>
    </location>
    <ligand>
        <name>ATP</name>
        <dbReference type="ChEBI" id="CHEBI:30616"/>
    </ligand>
</feature>
<dbReference type="EMBL" id="QCYY01001512">
    <property type="protein sequence ID" value="ROT77534.1"/>
    <property type="molecule type" value="Genomic_DNA"/>
</dbReference>
<dbReference type="PANTHER" id="PTHR24416:SF600">
    <property type="entry name" value="PDGF- AND VEGF-RECEPTOR RELATED, ISOFORM J"/>
    <property type="match status" value="1"/>
</dbReference>
<dbReference type="PROSITE" id="PS00109">
    <property type="entry name" value="PROTEIN_KINASE_TYR"/>
    <property type="match status" value="1"/>
</dbReference>
<evidence type="ECO:0000256" key="11">
    <source>
        <dbReference type="ARBA" id="ARBA00023170"/>
    </source>
</evidence>
<evidence type="ECO:0000256" key="19">
    <source>
        <dbReference type="SAM" id="MobiDB-lite"/>
    </source>
</evidence>
<keyword evidence="9" id="KW-0829">Tyrosine-protein kinase</keyword>
<evidence type="ECO:0000256" key="7">
    <source>
        <dbReference type="ARBA" id="ARBA00022989"/>
    </source>
</evidence>
<dbReference type="Gene3D" id="3.30.200.20">
    <property type="entry name" value="Phosphorylase Kinase, domain 1"/>
    <property type="match status" value="1"/>
</dbReference>
<dbReference type="Pfam" id="PF07679">
    <property type="entry name" value="I-set"/>
    <property type="match status" value="1"/>
</dbReference>
<evidence type="ECO:0000256" key="8">
    <source>
        <dbReference type="ARBA" id="ARBA00023136"/>
    </source>
</evidence>
<dbReference type="OrthoDB" id="6352970at2759"/>
<dbReference type="GO" id="GO:0005524">
    <property type="term" value="F:ATP binding"/>
    <property type="evidence" value="ECO:0007669"/>
    <property type="project" value="UniProtKB-UniRule"/>
</dbReference>
<evidence type="ECO:0000256" key="14">
    <source>
        <dbReference type="ARBA" id="ARBA00051243"/>
    </source>
</evidence>
<keyword evidence="17" id="KW-0479">Metal-binding</keyword>
<keyword evidence="12" id="KW-0325">Glycoprotein</keyword>
<feature type="region of interest" description="Disordered" evidence="19">
    <location>
        <begin position="576"/>
        <end position="604"/>
    </location>
</feature>
<evidence type="ECO:0000256" key="3">
    <source>
        <dbReference type="ARBA" id="ARBA00022692"/>
    </source>
</evidence>
<dbReference type="SUPFAM" id="SSF48726">
    <property type="entry name" value="Immunoglobulin"/>
    <property type="match status" value="2"/>
</dbReference>
<dbReference type="InterPro" id="IPR013783">
    <property type="entry name" value="Ig-like_fold"/>
</dbReference>
<feature type="region of interest" description="Disordered" evidence="19">
    <location>
        <begin position="1067"/>
        <end position="1118"/>
    </location>
</feature>
<evidence type="ECO:0000259" key="21">
    <source>
        <dbReference type="PROSITE" id="PS50835"/>
    </source>
</evidence>
<feature type="binding site" evidence="16">
    <location>
        <position position="898"/>
    </location>
    <ligand>
        <name>ATP</name>
        <dbReference type="ChEBI" id="CHEBI:30616"/>
    </ligand>
</feature>
<dbReference type="InterPro" id="IPR001245">
    <property type="entry name" value="Ser-Thr/Tyr_kinase_cat_dom"/>
</dbReference>
<dbReference type="Gene3D" id="1.10.510.10">
    <property type="entry name" value="Transferase(Phosphotransferase) domain 1"/>
    <property type="match status" value="1"/>
</dbReference>
<dbReference type="PANTHER" id="PTHR24416">
    <property type="entry name" value="TYROSINE-PROTEIN KINASE RECEPTOR"/>
    <property type="match status" value="1"/>
</dbReference>
<feature type="domain" description="Ig-like" evidence="21">
    <location>
        <begin position="431"/>
        <end position="538"/>
    </location>
</feature>
<evidence type="ECO:0000256" key="9">
    <source>
        <dbReference type="ARBA" id="ARBA00023137"/>
    </source>
</evidence>
<dbReference type="GO" id="GO:0046872">
    <property type="term" value="F:metal ion binding"/>
    <property type="evidence" value="ECO:0007669"/>
    <property type="project" value="UniProtKB-KW"/>
</dbReference>
<evidence type="ECO:0000313" key="23">
    <source>
        <dbReference type="Proteomes" id="UP000283509"/>
    </source>
</evidence>
<feature type="compositionally biased region" description="Low complexity" evidence="19">
    <location>
        <begin position="1081"/>
        <end position="1095"/>
    </location>
</feature>
<keyword evidence="7" id="KW-1133">Transmembrane helix</keyword>
<keyword evidence="17" id="KW-0460">Magnesium</keyword>
<feature type="region of interest" description="Disordered" evidence="19">
    <location>
        <begin position="799"/>
        <end position="822"/>
    </location>
</feature>
<dbReference type="AlphaFoldDB" id="A0A3R7PNE0"/>
<comment type="caution">
    <text evidence="22">The sequence shown here is derived from an EMBL/GenBank/DDBJ whole genome shotgun (WGS) entry which is preliminary data.</text>
</comment>
<dbReference type="PROSITE" id="PS00107">
    <property type="entry name" value="PROTEIN_KINASE_ATP"/>
    <property type="match status" value="1"/>
</dbReference>
<dbReference type="InterPro" id="IPR017441">
    <property type="entry name" value="Protein_kinase_ATP_BS"/>
</dbReference>
<comment type="catalytic activity">
    <reaction evidence="14">
        <text>L-tyrosyl-[protein] + ATP = O-phospho-L-tyrosyl-[protein] + ADP + H(+)</text>
        <dbReference type="Rhea" id="RHEA:10596"/>
        <dbReference type="Rhea" id="RHEA-COMP:10136"/>
        <dbReference type="Rhea" id="RHEA-COMP:20101"/>
        <dbReference type="ChEBI" id="CHEBI:15378"/>
        <dbReference type="ChEBI" id="CHEBI:30616"/>
        <dbReference type="ChEBI" id="CHEBI:46858"/>
        <dbReference type="ChEBI" id="CHEBI:61978"/>
        <dbReference type="ChEBI" id="CHEBI:456216"/>
        <dbReference type="EC" id="2.7.10.1"/>
    </reaction>
</comment>
<name>A0A3R7PNE0_PENVA</name>
<comment type="subcellular location">
    <subcellularLocation>
        <location evidence="1">Membrane</location>
        <topology evidence="1">Single-pass membrane protein</topology>
    </subcellularLocation>
</comment>
<dbReference type="InterPro" id="IPR008266">
    <property type="entry name" value="Tyr_kinase_AS"/>
</dbReference>
<dbReference type="GO" id="GO:0005886">
    <property type="term" value="C:plasma membrane"/>
    <property type="evidence" value="ECO:0007669"/>
    <property type="project" value="TreeGrafter"/>
</dbReference>
<evidence type="ECO:0000256" key="4">
    <source>
        <dbReference type="ARBA" id="ARBA00022741"/>
    </source>
</evidence>
<dbReference type="GO" id="GO:0004714">
    <property type="term" value="F:transmembrane receptor protein tyrosine kinase activity"/>
    <property type="evidence" value="ECO:0007669"/>
    <property type="project" value="UniProtKB-EC"/>
</dbReference>
<keyword evidence="23" id="KW-1185">Reference proteome</keyword>
<feature type="active site" description="Proton acceptor" evidence="15">
    <location>
        <position position="894"/>
    </location>
</feature>
<evidence type="ECO:0000256" key="16">
    <source>
        <dbReference type="PIRSR" id="PIRSR000615-2"/>
    </source>
</evidence>
<evidence type="ECO:0000259" key="20">
    <source>
        <dbReference type="PROSITE" id="PS50011"/>
    </source>
</evidence>
<dbReference type="SMART" id="SM00408">
    <property type="entry name" value="IGc2"/>
    <property type="match status" value="2"/>
</dbReference>
<dbReference type="Gene3D" id="2.60.40.10">
    <property type="entry name" value="Immunoglobulins"/>
    <property type="match status" value="3"/>
</dbReference>
<dbReference type="InterPro" id="IPR000719">
    <property type="entry name" value="Prot_kinase_dom"/>
</dbReference>
<keyword evidence="3" id="KW-0812">Transmembrane</keyword>
<reference evidence="22 23" key="2">
    <citation type="submission" date="2019-01" db="EMBL/GenBank/DDBJ databases">
        <title>The decoding of complex shrimp genome reveals the adaptation for benthos swimmer, frequently molting mechanism and breeding impact on genome.</title>
        <authorList>
            <person name="Sun Y."/>
            <person name="Gao Y."/>
            <person name="Yu Y."/>
        </authorList>
    </citation>
    <scope>NUCLEOTIDE SEQUENCE [LARGE SCALE GENOMIC DNA]</scope>
    <source>
        <tissue evidence="22">Muscle</tissue>
    </source>
</reference>
<proteinExistence type="predicted"/>
<keyword evidence="11 22" id="KW-0675">Receptor</keyword>
<evidence type="ECO:0000256" key="13">
    <source>
        <dbReference type="ARBA" id="ARBA00023319"/>
    </source>
</evidence>
<dbReference type="InterPro" id="IPR011009">
    <property type="entry name" value="Kinase-like_dom_sf"/>
</dbReference>
<dbReference type="SUPFAM" id="SSF56112">
    <property type="entry name" value="Protein kinase-like (PK-like)"/>
    <property type="match status" value="1"/>
</dbReference>
<dbReference type="InterPro" id="IPR013098">
    <property type="entry name" value="Ig_I-set"/>
</dbReference>
<keyword evidence="6 16" id="KW-0067">ATP-binding</keyword>
<feature type="binding site" evidence="17">
    <location>
        <position position="612"/>
    </location>
    <ligand>
        <name>Mg(2+)</name>
        <dbReference type="ChEBI" id="CHEBI:18420"/>
    </ligand>
</feature>
<feature type="domain" description="Ig-like" evidence="21">
    <location>
        <begin position="20"/>
        <end position="104"/>
    </location>
</feature>
<evidence type="ECO:0000313" key="22">
    <source>
        <dbReference type="EMBL" id="ROT77534.1"/>
    </source>
</evidence>
<dbReference type="Pfam" id="PF07714">
    <property type="entry name" value="PK_Tyr_Ser-Thr"/>
    <property type="match status" value="1"/>
</dbReference>
<dbReference type="PIRSF" id="PIRSF000615">
    <property type="entry name" value="TyrPK_CSF1-R"/>
    <property type="match status" value="1"/>
</dbReference>
<dbReference type="GO" id="GO:0043235">
    <property type="term" value="C:receptor complex"/>
    <property type="evidence" value="ECO:0007669"/>
    <property type="project" value="TreeGrafter"/>
</dbReference>
<dbReference type="FunFam" id="1.10.510.10:FF:000554">
    <property type="entry name" value="Predicted protein"/>
    <property type="match status" value="1"/>
</dbReference>
<sequence>MDLEIQGAWQRNASGIFVDIENGNPFSLECRVTISDHDSIPQLEWELPVLANKTGNVRLQRRDGSYKLRSIVNVTEAHDTDTGLYRCLLEIDGGAVEPEEVHVNVIAKNTTYVYLKTDSPNIHRDSSEEVDSVVWPLHIRAYPKPEFIWRKGDKVLLDSATPSGGGGRYSLDVAGFAEGEVLASISSPALADVGDHTVEAAVGGGGVADSVTLAFTMEVRARVDSFRLTPSRRMWRRNDTFQVTCAAEGYPRPSVELWARECSRKDYCLPEKSVADLWGATSTRLALQLGMTAVPREFELVRTQRAWEGVAMDPAVFVCVASNSLGSNASEPIELLVTDTEWNTTLYLDVALDGVSQDGHNLTFVEGDNLTFTCYGNKMLTSQDLRWKLDGERLTVAQNETDLSYVIALAMSDVQLRESRTDLICYDEANPEVAMRRVFHVQAMQKPAWEAGLAPPKDTTGRHLGDHLTLRCLASGIPPPVVVWYKDEKEIKENQKNMVITDQGLNFPYLLTGNTGEYKCVAKNRAGSIEARTFVQVTDPNTPLSHKTMVIIVSVSGCALLFVVVFVCVKIYNRKSQSPSKPTRDQPHVSPFEQPVAGEGFNSHSPRQRRLYALRLEDHRIFVRGSPERLNPQLGLDQQVDLLPYDTKFEVPRNSIIFGQLLGSGAFGQVYRATALDLRPGKPRTTVAVKMARSHADSAQLKALRSELKIMVHIGRHMNIVNLLGACSRDFAAKGELLLVVEYCKHGNILDYMRRRRKEFVDQMSENAGLGSGVRTSSALKNAHLHFGPEAVYYNSSRSSNGSHCGEAPWSSGERGRPSAGLRMSSASSNYRHLASDMSTVTCESSLGFSEDLLPCGRPGTSETSFCSRSLLLWAFQIAKGMEYLAFKKVLHGDLAARNILLTEDNVIKISDFGLAKDIYRKENYHKKSKGPMPVKWVALECLRDGIFSTQSDVWSFGVVLWEIFSLGRNPYSGVDFDEKFIAKLEGGVRLEQPKYATFDMYCTMRDCWAKDPLDRPSFSDLETRLGAMIGEANRRHVLELNQPYQSEDSDSVFITRLQSPDYSVKVHEGRIPGSDHSTEAAAPPFVFSPASTSPQSPRGACDSDGNYLSMQSSTSDH</sequence>
<dbReference type="InterPro" id="IPR036179">
    <property type="entry name" value="Ig-like_dom_sf"/>
</dbReference>
<evidence type="ECO:0000256" key="5">
    <source>
        <dbReference type="ARBA" id="ARBA00022777"/>
    </source>
</evidence>